<sequence length="137" mass="15862">MQCYRKFLGEIHRWGRRYSLKFGFGFITSLDKHLSQQILDDLKARCENSLIVELDIASWEEFKLIENDLALLWQRLSRDSNQEACEDSTNIVLYSLDREDVETVNNSGEVVSTAGCNSTMCSLDLNKSSEENMETYF</sequence>
<protein>
    <recommendedName>
        <fullName evidence="2">Oxo-4-hydroxy-4-carboxy-5-ureidoimidazoline decarboxylase domain-containing protein</fullName>
    </recommendedName>
</protein>
<dbReference type="SUPFAM" id="SSF158694">
    <property type="entry name" value="UraD-Like"/>
    <property type="match status" value="1"/>
</dbReference>
<keyword evidence="1" id="KW-0659">Purine metabolism</keyword>
<dbReference type="Pfam" id="PF09349">
    <property type="entry name" value="OHCU_decarbox"/>
    <property type="match status" value="1"/>
</dbReference>
<feature type="domain" description="Oxo-4-hydroxy-4-carboxy-5-ureidoimidazoline decarboxylase" evidence="2">
    <location>
        <begin position="10"/>
        <end position="58"/>
    </location>
</feature>
<evidence type="ECO:0000259" key="2">
    <source>
        <dbReference type="Pfam" id="PF09349"/>
    </source>
</evidence>
<comment type="caution">
    <text evidence="3">The sequence shown here is derived from an EMBL/GenBank/DDBJ whole genome shotgun (WGS) entry which is preliminary data.</text>
</comment>
<accession>A0ABU6ZIG8</accession>
<dbReference type="InterPro" id="IPR018020">
    <property type="entry name" value="OHCU_decarboxylase"/>
</dbReference>
<evidence type="ECO:0000313" key="4">
    <source>
        <dbReference type="Proteomes" id="UP001341840"/>
    </source>
</evidence>
<keyword evidence="4" id="KW-1185">Reference proteome</keyword>
<gene>
    <name evidence="3" type="ORF">PIB30_057860</name>
</gene>
<organism evidence="3 4">
    <name type="scientific">Stylosanthes scabra</name>
    <dbReference type="NCBI Taxonomy" id="79078"/>
    <lineage>
        <taxon>Eukaryota</taxon>
        <taxon>Viridiplantae</taxon>
        <taxon>Streptophyta</taxon>
        <taxon>Embryophyta</taxon>
        <taxon>Tracheophyta</taxon>
        <taxon>Spermatophyta</taxon>
        <taxon>Magnoliopsida</taxon>
        <taxon>eudicotyledons</taxon>
        <taxon>Gunneridae</taxon>
        <taxon>Pentapetalae</taxon>
        <taxon>rosids</taxon>
        <taxon>fabids</taxon>
        <taxon>Fabales</taxon>
        <taxon>Fabaceae</taxon>
        <taxon>Papilionoideae</taxon>
        <taxon>50 kb inversion clade</taxon>
        <taxon>dalbergioids sensu lato</taxon>
        <taxon>Dalbergieae</taxon>
        <taxon>Pterocarpus clade</taxon>
        <taxon>Stylosanthes</taxon>
    </lineage>
</organism>
<evidence type="ECO:0000256" key="1">
    <source>
        <dbReference type="ARBA" id="ARBA00022631"/>
    </source>
</evidence>
<dbReference type="Gene3D" id="1.10.3330.10">
    <property type="entry name" value="Oxo-4-hydroxy-4-carboxy-5-ureidoimidazoline decarboxylase"/>
    <property type="match status" value="1"/>
</dbReference>
<evidence type="ECO:0000313" key="3">
    <source>
        <dbReference type="EMBL" id="MED6221759.1"/>
    </source>
</evidence>
<dbReference type="Proteomes" id="UP001341840">
    <property type="component" value="Unassembled WGS sequence"/>
</dbReference>
<proteinExistence type="predicted"/>
<name>A0ABU6ZIG8_9FABA</name>
<dbReference type="EMBL" id="JASCZI010272339">
    <property type="protein sequence ID" value="MED6221759.1"/>
    <property type="molecule type" value="Genomic_DNA"/>
</dbReference>
<dbReference type="InterPro" id="IPR036778">
    <property type="entry name" value="OHCU_decarboxylase_sf"/>
</dbReference>
<reference evidence="3 4" key="1">
    <citation type="journal article" date="2023" name="Plants (Basel)">
        <title>Bridging the Gap: Combining Genomics and Transcriptomics Approaches to Understand Stylosanthes scabra, an Orphan Legume from the Brazilian Caatinga.</title>
        <authorList>
            <person name="Ferreira-Neto J.R.C."/>
            <person name="da Silva M.D."/>
            <person name="Binneck E."/>
            <person name="de Melo N.F."/>
            <person name="da Silva R.H."/>
            <person name="de Melo A.L.T.M."/>
            <person name="Pandolfi V."/>
            <person name="Bustamante F.O."/>
            <person name="Brasileiro-Vidal A.C."/>
            <person name="Benko-Iseppon A.M."/>
        </authorList>
    </citation>
    <scope>NUCLEOTIDE SEQUENCE [LARGE SCALE GENOMIC DNA]</scope>
    <source>
        <tissue evidence="3">Leaves</tissue>
    </source>
</reference>